<organism evidence="2 3">
    <name type="scientific">Pectobacterium phage My1</name>
    <dbReference type="NCBI Taxonomy" id="1204539"/>
    <lineage>
        <taxon>Viruses</taxon>
        <taxon>Duplodnaviria</taxon>
        <taxon>Heunggongvirae</taxon>
        <taxon>Uroviricota</taxon>
        <taxon>Caudoviricetes</taxon>
        <taxon>Demerecviridae</taxon>
        <taxon>Mccorquodalevirinae</taxon>
        <taxon>Myunavirus</taxon>
        <taxon>Myunavirus My1</taxon>
    </lineage>
</organism>
<dbReference type="GO" id="GO:0006302">
    <property type="term" value="P:double-strand break repair"/>
    <property type="evidence" value="ECO:0007669"/>
    <property type="project" value="InterPro"/>
</dbReference>
<dbReference type="SUPFAM" id="SSF75712">
    <property type="entry name" value="Rad50 coiled-coil Zn hook"/>
    <property type="match status" value="1"/>
</dbReference>
<dbReference type="KEGG" id="vg:13826824"/>
<dbReference type="Pfam" id="PF13476">
    <property type="entry name" value="AAA_23"/>
    <property type="match status" value="1"/>
</dbReference>
<dbReference type="Gene3D" id="3.40.50.300">
    <property type="entry name" value="P-loop containing nucleotide triphosphate hydrolases"/>
    <property type="match status" value="2"/>
</dbReference>
<dbReference type="OrthoDB" id="6017at10239"/>
<dbReference type="InterPro" id="IPR038729">
    <property type="entry name" value="Rad50/SbcC_AAA"/>
</dbReference>
<dbReference type="PANTHER" id="PTHR32114:SF2">
    <property type="entry name" value="ABC TRANSPORTER ABCH.3"/>
    <property type="match status" value="1"/>
</dbReference>
<keyword evidence="2" id="KW-0540">Nuclease</keyword>
<dbReference type="PANTHER" id="PTHR32114">
    <property type="entry name" value="ABC TRANSPORTER ABCH.3"/>
    <property type="match status" value="1"/>
</dbReference>
<dbReference type="RefSeq" id="YP_006906374.1">
    <property type="nucleotide sequence ID" value="NC_018837.1"/>
</dbReference>
<dbReference type="Proteomes" id="UP000006280">
    <property type="component" value="Segment"/>
</dbReference>
<keyword evidence="2" id="KW-0255">Endonuclease</keyword>
<evidence type="ECO:0000259" key="1">
    <source>
        <dbReference type="Pfam" id="PF13476"/>
    </source>
</evidence>
<keyword evidence="2" id="KW-0378">Hydrolase</keyword>
<proteinExistence type="predicted"/>
<dbReference type="SUPFAM" id="SSF52540">
    <property type="entry name" value="P-loop containing nucleoside triphosphate hydrolases"/>
    <property type="match status" value="1"/>
</dbReference>
<dbReference type="InterPro" id="IPR027417">
    <property type="entry name" value="P-loop_NTPase"/>
</dbReference>
<sequence>MSKIVIESLVFSNVMSYGDNVKISFNNHAVTQLVGANGVGKSTIATILEEVLYNKNSRGIKKEDLHAWNSAKKEYSIELKFSKGQDKYVLTKIVKSTAKVTLLQNGVDISGHTATQTYKLLEQDILCADFQTMTKLIYQSVGSSMDFLKTTDAARKTFLVGLLDLHVYSEISDKLKEEKKAISNRLNFLSGQEDVLQNTLRSCKDIPEYLDSIPEQDNSEFLSELQEELAKTNLALNNRGKNLDLQRKYQHLLRNVIDAEKPLMNIQPTVFNLEHYSSVYKEYTKILALSEDTKAKYKRFKSDVENSVCPTCGTNLDKSASEQAMAELKTLFVQQAATRDALKVELDQLTLDKDAHEAYNTGKNKLNRAIEEVKSFESSVDLEAIGQLEDESFLQNRKTSLETQISVAKRDSEKVRKENQRIAASNAKREVLLEQKVQTESSLESIMDELVELESGSAELDVAILTMKDLISYKIEYSIKSFEGLINHYLGIMTSGEFALGFELEDTKLKVVIFKDGNKTNMENCSTGQQSRISIATLLAIRVMLSKLSKVEVNLLFLDEVVSFIDPKGLETLVELLIEEHELNSVIVSHGRTHPLAHKVSVEQDQFGKSYIEQ</sequence>
<evidence type="ECO:0000313" key="3">
    <source>
        <dbReference type="Proteomes" id="UP000006280"/>
    </source>
</evidence>
<evidence type="ECO:0000313" key="2">
    <source>
        <dbReference type="EMBL" id="AFQ22281.1"/>
    </source>
</evidence>
<dbReference type="GO" id="GO:0016887">
    <property type="term" value="F:ATP hydrolysis activity"/>
    <property type="evidence" value="ECO:0007669"/>
    <property type="project" value="InterPro"/>
</dbReference>
<reference evidence="2 3" key="1">
    <citation type="journal article" date="2012" name="J. Virol.">
        <title>Complete Genome Sequence of Pectobacterium carotovorum subsp. carotovorum Bacteriophage My1.</title>
        <authorList>
            <person name="Lee D.H."/>
            <person name="Lee J.H."/>
            <person name="Shin H."/>
            <person name="Ji S."/>
            <person name="Roh E."/>
            <person name="Jung K."/>
            <person name="Ryu S."/>
            <person name="Choi J."/>
            <person name="Heu S."/>
        </authorList>
    </citation>
    <scope>NUCLEOTIDE SEQUENCE [LARGE SCALE GENOMIC DNA]</scope>
</reference>
<dbReference type="GO" id="GO:0004519">
    <property type="term" value="F:endonuclease activity"/>
    <property type="evidence" value="ECO:0007669"/>
    <property type="project" value="UniProtKB-KW"/>
</dbReference>
<gene>
    <name evidence="2" type="ORF">My1_122</name>
</gene>
<dbReference type="GeneID" id="13826824"/>
<feature type="domain" description="Rad50/SbcC-type AAA" evidence="1">
    <location>
        <begin position="9"/>
        <end position="232"/>
    </location>
</feature>
<accession>J9QPY1</accession>
<keyword evidence="3" id="KW-1185">Reference proteome</keyword>
<protein>
    <submittedName>
        <fullName evidence="2">Putative recombination endonuclease subunit D13</fullName>
    </submittedName>
</protein>
<name>J9QPY1_9CAUD</name>
<dbReference type="EMBL" id="JX195166">
    <property type="protein sequence ID" value="AFQ22281.1"/>
    <property type="molecule type" value="Genomic_DNA"/>
</dbReference>